<dbReference type="EMBL" id="FOAW01000001">
    <property type="protein sequence ID" value="SEK23251.1"/>
    <property type="molecule type" value="Genomic_DNA"/>
</dbReference>
<dbReference type="AlphaFoldDB" id="A0A1H7FAW3"/>
<name>A0A1H7FAW3_9NOCA</name>
<evidence type="ECO:0000313" key="2">
    <source>
        <dbReference type="Proteomes" id="UP000198677"/>
    </source>
</evidence>
<sequence length="32" mass="3813">MTDKRRETIVATNTRRAIARDPMRKGVDRWVL</sequence>
<dbReference type="Proteomes" id="UP000198677">
    <property type="component" value="Unassembled WGS sequence"/>
</dbReference>
<proteinExistence type="predicted"/>
<keyword evidence="2" id="KW-1185">Reference proteome</keyword>
<gene>
    <name evidence="1" type="ORF">SAMN05444583_101122</name>
</gene>
<evidence type="ECO:0000313" key="1">
    <source>
        <dbReference type="EMBL" id="SEK23251.1"/>
    </source>
</evidence>
<organism evidence="1 2">
    <name type="scientific">Rhodococcus maanshanensis</name>
    <dbReference type="NCBI Taxonomy" id="183556"/>
    <lineage>
        <taxon>Bacteria</taxon>
        <taxon>Bacillati</taxon>
        <taxon>Actinomycetota</taxon>
        <taxon>Actinomycetes</taxon>
        <taxon>Mycobacteriales</taxon>
        <taxon>Nocardiaceae</taxon>
        <taxon>Rhodococcus</taxon>
    </lineage>
</organism>
<protein>
    <submittedName>
        <fullName evidence="1">Uncharacterized protein</fullName>
    </submittedName>
</protein>
<accession>A0A1H7FAW3</accession>
<reference evidence="2" key="1">
    <citation type="submission" date="2016-10" db="EMBL/GenBank/DDBJ databases">
        <authorList>
            <person name="Varghese N."/>
            <person name="Submissions S."/>
        </authorList>
    </citation>
    <scope>NUCLEOTIDE SEQUENCE [LARGE SCALE GENOMIC DNA]</scope>
    <source>
        <strain evidence="2">DSM 44675</strain>
    </source>
</reference>